<protein>
    <submittedName>
        <fullName evidence="4">Ion channel</fullName>
    </submittedName>
</protein>
<keyword evidence="2" id="KW-0472">Membrane</keyword>
<dbReference type="InterPro" id="IPR013099">
    <property type="entry name" value="K_chnl_dom"/>
</dbReference>
<organism evidence="4 5">
    <name type="scientific">Ferirhizobium litorale</name>
    <dbReference type="NCBI Taxonomy" id="2927786"/>
    <lineage>
        <taxon>Bacteria</taxon>
        <taxon>Pseudomonadati</taxon>
        <taxon>Pseudomonadota</taxon>
        <taxon>Alphaproteobacteria</taxon>
        <taxon>Hyphomicrobiales</taxon>
        <taxon>Rhizobiaceae</taxon>
        <taxon>Ferirhizobium</taxon>
    </lineage>
</organism>
<feature type="region of interest" description="Disordered" evidence="1">
    <location>
        <begin position="225"/>
        <end position="245"/>
    </location>
</feature>
<dbReference type="RefSeq" id="WP_311788151.1">
    <property type="nucleotide sequence ID" value="NZ_JALDYY010000013.1"/>
</dbReference>
<feature type="compositionally biased region" description="Basic and acidic residues" evidence="1">
    <location>
        <begin position="229"/>
        <end position="245"/>
    </location>
</feature>
<feature type="transmembrane region" description="Helical" evidence="2">
    <location>
        <begin position="198"/>
        <end position="216"/>
    </location>
</feature>
<reference evidence="4" key="1">
    <citation type="submission" date="2022-03" db="EMBL/GenBank/DDBJ databases">
        <title>Fererhizobium litorale gen. nov., sp. nov., isolated from sandy sediments of the Sea of Japan seashore.</title>
        <authorList>
            <person name="Romanenko L."/>
            <person name="Kurilenko V."/>
            <person name="Otstavnykh N."/>
            <person name="Svetashev V."/>
            <person name="Tekutyeva L."/>
            <person name="Isaeva M."/>
            <person name="Mikhailov V."/>
        </authorList>
    </citation>
    <scope>NUCLEOTIDE SEQUENCE</scope>
    <source>
        <strain evidence="4">KMM 9576</strain>
    </source>
</reference>
<evidence type="ECO:0000256" key="2">
    <source>
        <dbReference type="SAM" id="Phobius"/>
    </source>
</evidence>
<feature type="transmembrane region" description="Helical" evidence="2">
    <location>
        <begin position="43"/>
        <end position="60"/>
    </location>
</feature>
<feature type="transmembrane region" description="Helical" evidence="2">
    <location>
        <begin position="12"/>
        <end position="31"/>
    </location>
</feature>
<keyword evidence="2" id="KW-0812">Transmembrane</keyword>
<feature type="transmembrane region" description="Helical" evidence="2">
    <location>
        <begin position="166"/>
        <end position="186"/>
    </location>
</feature>
<keyword evidence="5" id="KW-1185">Reference proteome</keyword>
<feature type="transmembrane region" description="Helical" evidence="2">
    <location>
        <begin position="69"/>
        <end position="86"/>
    </location>
</feature>
<name>A0AAE3QHP8_9HYPH</name>
<proteinExistence type="predicted"/>
<dbReference type="Pfam" id="PF07885">
    <property type="entry name" value="Ion_trans_2"/>
    <property type="match status" value="1"/>
</dbReference>
<evidence type="ECO:0000313" key="5">
    <source>
        <dbReference type="Proteomes" id="UP001161580"/>
    </source>
</evidence>
<accession>A0AAE3QHP8</accession>
<evidence type="ECO:0000313" key="4">
    <source>
        <dbReference type="EMBL" id="MDI7924083.1"/>
    </source>
</evidence>
<dbReference type="Proteomes" id="UP001161580">
    <property type="component" value="Unassembled WGS sequence"/>
</dbReference>
<comment type="caution">
    <text evidence="4">The sequence shown here is derived from an EMBL/GenBank/DDBJ whole genome shotgun (WGS) entry which is preliminary data.</text>
</comment>
<dbReference type="AlphaFoldDB" id="A0AAE3QHP8"/>
<dbReference type="EMBL" id="JALDYZ010000012">
    <property type="protein sequence ID" value="MDI7924083.1"/>
    <property type="molecule type" value="Genomic_DNA"/>
</dbReference>
<evidence type="ECO:0000259" key="3">
    <source>
        <dbReference type="Pfam" id="PF07885"/>
    </source>
</evidence>
<dbReference type="Gene3D" id="1.10.287.70">
    <property type="match status" value="1"/>
</dbReference>
<sequence>MGMPIFNAYFHLLGRWRWSLLLALLIGSFLLQPYWPHSPAGDLASFTLYNIVLVGAIYMGRARPWIKHATFGLLSLAFVLEVFDVLGGDPDAMYAGAIAGLMLVIILIVLVMTFAQLVVHHERTYDGLIGAIFGYLLIGVMWMQLYRRLDVWYPGSFNLPAGELPSTSLLYFSLSTLTTVGFGDIVPLRPHAQISAGFEAAAGTLYIAVLIGRIVSQLKLHEPPATVDQPKRDTDRDAARGGAEK</sequence>
<dbReference type="SUPFAM" id="SSF81324">
    <property type="entry name" value="Voltage-gated potassium channels"/>
    <property type="match status" value="1"/>
</dbReference>
<feature type="transmembrane region" description="Helical" evidence="2">
    <location>
        <begin position="127"/>
        <end position="146"/>
    </location>
</feature>
<keyword evidence="2" id="KW-1133">Transmembrane helix</keyword>
<evidence type="ECO:0000256" key="1">
    <source>
        <dbReference type="SAM" id="MobiDB-lite"/>
    </source>
</evidence>
<feature type="transmembrane region" description="Helical" evidence="2">
    <location>
        <begin position="92"/>
        <end position="115"/>
    </location>
</feature>
<gene>
    <name evidence="4" type="ORF">MRS75_18635</name>
</gene>
<feature type="domain" description="Potassium channel" evidence="3">
    <location>
        <begin position="168"/>
        <end position="218"/>
    </location>
</feature>